<evidence type="ECO:0000256" key="1">
    <source>
        <dbReference type="SAM" id="Phobius"/>
    </source>
</evidence>
<name>A0A2S1KS43_9LACO</name>
<dbReference type="Proteomes" id="UP000244870">
    <property type="component" value="Chromosome"/>
</dbReference>
<feature type="transmembrane region" description="Helical" evidence="1">
    <location>
        <begin position="105"/>
        <end position="124"/>
    </location>
</feature>
<keyword evidence="1" id="KW-1133">Transmembrane helix</keyword>
<dbReference type="EMBL" id="CP020928">
    <property type="protein sequence ID" value="AWF95829.1"/>
    <property type="molecule type" value="Genomic_DNA"/>
</dbReference>
<protein>
    <submittedName>
        <fullName evidence="2">Uncharacterized protein</fullName>
    </submittedName>
</protein>
<accession>A0A2S1KS43</accession>
<dbReference type="AlphaFoldDB" id="A0A2S1KS43"/>
<sequence>MIFLEEIMINTKLFTLKTAIFRTVLALILGVLVWQLVFQKPGGIFVIAAESLLFGWYQKSTGVSLTGKKGSAFNLDIMSVMSDDPHNDERELNNMIRAHLAASRVLYIMFVLYLVEIVVVGLFMEGLSKVMIIDLSIGYVLLTLIVMAWTNYFAYRYFDEKF</sequence>
<evidence type="ECO:0000313" key="2">
    <source>
        <dbReference type="EMBL" id="AWF95829.1"/>
    </source>
</evidence>
<gene>
    <name evidence="2" type="ORF">B6254_1425</name>
</gene>
<evidence type="ECO:0000313" key="3">
    <source>
        <dbReference type="Proteomes" id="UP000244870"/>
    </source>
</evidence>
<organism evidence="2 3">
    <name type="scientific">Weissella cibaria</name>
    <dbReference type="NCBI Taxonomy" id="137591"/>
    <lineage>
        <taxon>Bacteria</taxon>
        <taxon>Bacillati</taxon>
        <taxon>Bacillota</taxon>
        <taxon>Bacilli</taxon>
        <taxon>Lactobacillales</taxon>
        <taxon>Lactobacillaceae</taxon>
        <taxon>Weissella</taxon>
    </lineage>
</organism>
<keyword evidence="1" id="KW-0812">Transmembrane</keyword>
<reference evidence="2 3" key="1">
    <citation type="submission" date="2017-04" db="EMBL/GenBank/DDBJ databases">
        <title>Weissella cibaria strain m2 complete genome.</title>
        <authorList>
            <person name="Pan Q."/>
            <person name="Tan M."/>
            <person name="Yao F."/>
            <person name="Su S."/>
        </authorList>
    </citation>
    <scope>NUCLEOTIDE SEQUENCE [LARGE SCALE GENOMIC DNA]</scope>
    <source>
        <strain evidence="2 3">M2</strain>
    </source>
</reference>
<proteinExistence type="predicted"/>
<keyword evidence="1" id="KW-0472">Membrane</keyword>
<feature type="transmembrane region" description="Helical" evidence="1">
    <location>
        <begin position="20"/>
        <end position="38"/>
    </location>
</feature>
<feature type="transmembrane region" description="Helical" evidence="1">
    <location>
        <begin position="136"/>
        <end position="155"/>
    </location>
</feature>